<keyword evidence="1" id="KW-0863">Zinc-finger</keyword>
<feature type="region of interest" description="Disordered" evidence="2">
    <location>
        <begin position="1050"/>
        <end position="1073"/>
    </location>
</feature>
<dbReference type="GO" id="GO:0008270">
    <property type="term" value="F:zinc ion binding"/>
    <property type="evidence" value="ECO:0007669"/>
    <property type="project" value="UniProtKB-KW"/>
</dbReference>
<protein>
    <recommendedName>
        <fullName evidence="3">C2H2-type domain-containing protein</fullName>
    </recommendedName>
</protein>
<dbReference type="Pfam" id="PF00096">
    <property type="entry name" value="zf-C2H2"/>
    <property type="match status" value="1"/>
</dbReference>
<evidence type="ECO:0000256" key="2">
    <source>
        <dbReference type="SAM" id="MobiDB-lite"/>
    </source>
</evidence>
<dbReference type="PROSITE" id="PS00028">
    <property type="entry name" value="ZINC_FINGER_C2H2_1"/>
    <property type="match status" value="3"/>
</dbReference>
<accession>A0A1I8MMD2</accession>
<dbReference type="Gene3D" id="3.30.160.60">
    <property type="entry name" value="Classic Zinc Finger"/>
    <property type="match status" value="2"/>
</dbReference>
<dbReference type="KEGG" id="mde:101888282"/>
<evidence type="ECO:0000256" key="1">
    <source>
        <dbReference type="PROSITE-ProRule" id="PRU00042"/>
    </source>
</evidence>
<feature type="compositionally biased region" description="Basic and acidic residues" evidence="2">
    <location>
        <begin position="136"/>
        <end position="186"/>
    </location>
</feature>
<feature type="domain" description="C2H2-type" evidence="3">
    <location>
        <begin position="646"/>
        <end position="674"/>
    </location>
</feature>
<evidence type="ECO:0000313" key="4">
    <source>
        <dbReference type="EnsemblMetazoa" id="MDOA006471-PA"/>
    </source>
</evidence>
<dbReference type="OrthoDB" id="10066279at2759"/>
<dbReference type="InterPro" id="IPR013087">
    <property type="entry name" value="Znf_C2H2_type"/>
</dbReference>
<dbReference type="PANTHER" id="PTHR21020:SF0">
    <property type="entry name" value="ZINC FINGER PROTEIN 800"/>
    <property type="match status" value="1"/>
</dbReference>
<dbReference type="SMART" id="SM00355">
    <property type="entry name" value="ZnF_C2H2"/>
    <property type="match status" value="6"/>
</dbReference>
<gene>
    <name evidence="4" type="primary">101888282</name>
</gene>
<dbReference type="InterPro" id="IPR036236">
    <property type="entry name" value="Znf_C2H2_sf"/>
</dbReference>
<proteinExistence type="predicted"/>
<dbReference type="SUPFAM" id="SSF57667">
    <property type="entry name" value="beta-beta-alpha zinc fingers"/>
    <property type="match status" value="1"/>
</dbReference>
<dbReference type="EnsemblMetazoa" id="MDOA006471-RA">
    <property type="protein sequence ID" value="MDOA006471-PA"/>
    <property type="gene ID" value="MDOA006471"/>
</dbReference>
<dbReference type="eggNOG" id="KOG1721">
    <property type="taxonomic scope" value="Eukaryota"/>
</dbReference>
<keyword evidence="1" id="KW-0862">Zinc</keyword>
<dbReference type="PANTHER" id="PTHR21020">
    <property type="entry name" value="ZINC FINGER PROTEIN 800"/>
    <property type="match status" value="1"/>
</dbReference>
<dbReference type="VEuPathDB" id="VectorBase:MDOMA2_012345"/>
<name>A0A1I8MMD2_MUSDO</name>
<dbReference type="VEuPathDB" id="VectorBase:MDOA006471"/>
<feature type="domain" description="C2H2-type" evidence="3">
    <location>
        <begin position="66"/>
        <end position="99"/>
    </location>
</feature>
<sequence length="1099" mass="124785">MDTKVPAIAKEEMANEFHEMAMTEDVSLLRQPMRTALTGFLEAKKAYENGTDEVRRLLLHECSIIYECNVCRNMFRSLVNFISHKRIYCKLSAEGNQRPYSDHNSSVIIQPTDQRSQAWFSKSRSTGSSPIPTKTSSRDLSKVIERLRRTEIKSTETLKDQNDDSKRNEWPTTGPEEKQELPGEQLKPEQNDPILQLESVPTSTQAVYQTLKPFNAKDSIRTEVNEVHNLLTNQKTMIGPDGKAIVSNSFLTATTVNLLPNDTREESSLVTALDSLNELKTLAISDKLADLQQQQQPEVTCEMCQMTFQTEKTLNIHIQKKHNSSTYVFQCPTCSLTFLQPAAVIRHLANEHKKPLKRIRKMRESILKKRIQIGNVQVKGPCRELKGLQLDSTKDLLNGNNENVLSQPNGKPVSTCRYCQHTFEKRAAFATHLASCSAKNETAVKKEVQTKIRVATKEEIHTKLKNQSNKILDKSVEENQNNEPEIKTVDQKPLISKQETPNHGLISYFYDCDANHLNGVNIKQEPHEDEFNSNSTHATNGSDINEMFENLEKQTFGEGLQTVSLDLMVSTQQQQQQDTQQELMAGNVPHENGCSTNEMYPEMKQEADGEEQMSEESAMETLSKVEIPKKKPKGFRTVPVSKQLTCRCKICNKQFNALSNLRRHISMFHYRARRFGCSLCDYRAFRRYDIVNHLSFVHKMQGERESMAVEFVTMHDVKYSKDDVEHDIVVVNEAGPTMTKTAGHDVKTYENKGKRKKEKFLPEDEAVRKDPESESPIKIEARASPAKCISKAVRSKLRKALSHEVEMGQRRPIRNRIKTVNSDFVYDLSSLKEEPREQTIRIALKRRNTVGMADNKGNISADLAPPIKIVPYRLRTEPLVPTNKESVKGYAARIYRNVVQEALAAPSTLPELPAERPLMRPRLSLPCRSDSLNAPVIEATELEVARLESTFFDDSFLEKFAKKSNPSFKMKPLLALQHSPLNSILQKFENNCNKVQNSENSPTHSSQENGLAGDESSIHFMNIETTPPKNPTLTVIDNPLEDLHEHVLQQMDSSPPNGAHILESTSPPSTPKKRITLMQRLAENRARRRDPLLRNALEN</sequence>
<dbReference type="InterPro" id="IPR039149">
    <property type="entry name" value="ZNF800"/>
</dbReference>
<feature type="region of interest" description="Disordered" evidence="2">
    <location>
        <begin position="118"/>
        <end position="186"/>
    </location>
</feature>
<dbReference type="RefSeq" id="XP_005175497.2">
    <property type="nucleotide sequence ID" value="XM_005175440.4"/>
</dbReference>
<dbReference type="PROSITE" id="PS50157">
    <property type="entry name" value="ZINC_FINGER_C2H2_2"/>
    <property type="match status" value="2"/>
</dbReference>
<organism evidence="4">
    <name type="scientific">Musca domestica</name>
    <name type="common">House fly</name>
    <dbReference type="NCBI Taxonomy" id="7370"/>
    <lineage>
        <taxon>Eukaryota</taxon>
        <taxon>Metazoa</taxon>
        <taxon>Ecdysozoa</taxon>
        <taxon>Arthropoda</taxon>
        <taxon>Hexapoda</taxon>
        <taxon>Insecta</taxon>
        <taxon>Pterygota</taxon>
        <taxon>Neoptera</taxon>
        <taxon>Endopterygota</taxon>
        <taxon>Diptera</taxon>
        <taxon>Brachycera</taxon>
        <taxon>Muscomorpha</taxon>
        <taxon>Muscoidea</taxon>
        <taxon>Muscidae</taxon>
        <taxon>Musca</taxon>
    </lineage>
</organism>
<dbReference type="AlphaFoldDB" id="A0A1I8MMD2"/>
<reference evidence="4" key="1">
    <citation type="submission" date="2020-05" db="UniProtKB">
        <authorList>
            <consortium name="EnsemblMetazoa"/>
        </authorList>
    </citation>
    <scope>IDENTIFICATION</scope>
    <source>
        <strain evidence="4">Aabys</strain>
    </source>
</reference>
<keyword evidence="1" id="KW-0479">Metal-binding</keyword>
<feature type="compositionally biased region" description="Polar residues" evidence="2">
    <location>
        <begin position="118"/>
        <end position="135"/>
    </location>
</feature>
<evidence type="ECO:0000259" key="3">
    <source>
        <dbReference type="PROSITE" id="PS50157"/>
    </source>
</evidence>